<evidence type="ECO:0000256" key="2">
    <source>
        <dbReference type="ARBA" id="ARBA00008520"/>
    </source>
</evidence>
<dbReference type="Pfam" id="PF01547">
    <property type="entry name" value="SBP_bac_1"/>
    <property type="match status" value="1"/>
</dbReference>
<accession>A0A418YE85</accession>
<feature type="signal peptide" evidence="7">
    <location>
        <begin position="1"/>
        <end position="22"/>
    </location>
</feature>
<evidence type="ECO:0000256" key="6">
    <source>
        <dbReference type="ARBA" id="ARBA00049753"/>
    </source>
</evidence>
<dbReference type="PANTHER" id="PTHR43649:SF28">
    <property type="entry name" value="BINDING PROTEIN COMPONENT OF ABC SUGAR TRANSPORTER-RELATED"/>
    <property type="match status" value="1"/>
</dbReference>
<dbReference type="PANTHER" id="PTHR43649">
    <property type="entry name" value="ARABINOSE-BINDING PROTEIN-RELATED"/>
    <property type="match status" value="1"/>
</dbReference>
<dbReference type="Proteomes" id="UP000283255">
    <property type="component" value="Unassembled WGS sequence"/>
</dbReference>
<dbReference type="OrthoDB" id="5580590at2"/>
<comment type="subcellular location">
    <subcellularLocation>
        <location evidence="1">Periplasm</location>
    </subcellularLocation>
</comment>
<reference evidence="8 9" key="1">
    <citation type="submission" date="2018-09" db="EMBL/GenBank/DDBJ databases">
        <authorList>
            <person name="Wang F."/>
        </authorList>
    </citation>
    <scope>NUCLEOTIDE SEQUENCE [LARGE SCALE GENOMIC DNA]</scope>
    <source>
        <strain evidence="8 9">PLHSC7-2</strain>
    </source>
</reference>
<dbReference type="SUPFAM" id="SSF53850">
    <property type="entry name" value="Periplasmic binding protein-like II"/>
    <property type="match status" value="1"/>
</dbReference>
<protein>
    <recommendedName>
        <fullName evidence="6">Probable sugar-binding periplasmic protein</fullName>
    </recommendedName>
</protein>
<keyword evidence="4 7" id="KW-0732">Signal</keyword>
<dbReference type="GO" id="GO:0042597">
    <property type="term" value="C:periplasmic space"/>
    <property type="evidence" value="ECO:0007669"/>
    <property type="project" value="UniProtKB-SubCell"/>
</dbReference>
<dbReference type="RefSeq" id="WP_119910845.1">
    <property type="nucleotide sequence ID" value="NZ_QZCH01000013.1"/>
</dbReference>
<evidence type="ECO:0000313" key="9">
    <source>
        <dbReference type="Proteomes" id="UP000283255"/>
    </source>
</evidence>
<evidence type="ECO:0000256" key="3">
    <source>
        <dbReference type="ARBA" id="ARBA00022448"/>
    </source>
</evidence>
<evidence type="ECO:0000256" key="1">
    <source>
        <dbReference type="ARBA" id="ARBA00004418"/>
    </source>
</evidence>
<dbReference type="InterPro" id="IPR050490">
    <property type="entry name" value="Bact_solute-bd_prot1"/>
</dbReference>
<dbReference type="AlphaFoldDB" id="A0A418YE85"/>
<sequence length="410" mass="45614">MKKILALAFSCCSLLPVLSHSAEVEVLHWWTSDSEKQALQLVQEQVNSQHQWRDFAVTGGGGNSAMTVLKTRVISGNPPAGAQIKGPDINDWARLDLLQPLDSLAIKQKWQQVFPQEVLQFSQLQGHYYAVPINIHRVNWLWINQSVFNQLALTAPTTWEQFIEVAQQLQQAGIEPLAHGIQPWQNTILFESIAIAKLGPINYRRAFVKHDPEVLASQAIVETFNTLRQVQKIVSPQAADRNWDKNAQVFIEGKAGMMIMGDWVKGELTNGQLVAGEDYLCLPTPGSQRAFIYNIDTFVFFKTGQSQLRAQLDLAQIIADPQLQTDFSLQKGSIPARLDADISALDTCSRQAHDDFSTQQLVPSMAQDMANTGHVQNAIANVVNYYFKNPNVSAEKASQQLKVAILASQG</sequence>
<comment type="similarity">
    <text evidence="2">Belongs to the bacterial solute-binding protein 1 family.</text>
</comment>
<comment type="function">
    <text evidence="5">Part of a binding-protein-dependent transport system for a sugar.</text>
</comment>
<evidence type="ECO:0000256" key="7">
    <source>
        <dbReference type="SAM" id="SignalP"/>
    </source>
</evidence>
<proteinExistence type="inferred from homology"/>
<evidence type="ECO:0000256" key="5">
    <source>
        <dbReference type="ARBA" id="ARBA00049629"/>
    </source>
</evidence>
<evidence type="ECO:0000256" key="4">
    <source>
        <dbReference type="ARBA" id="ARBA00022729"/>
    </source>
</evidence>
<dbReference type="Gene3D" id="3.40.190.10">
    <property type="entry name" value="Periplasmic binding protein-like II"/>
    <property type="match status" value="2"/>
</dbReference>
<evidence type="ECO:0000313" key="8">
    <source>
        <dbReference type="EMBL" id="RJG47465.1"/>
    </source>
</evidence>
<organism evidence="8 9">
    <name type="scientific">Motilimonas pumila</name>
    <dbReference type="NCBI Taxonomy" id="2303987"/>
    <lineage>
        <taxon>Bacteria</taxon>
        <taxon>Pseudomonadati</taxon>
        <taxon>Pseudomonadota</taxon>
        <taxon>Gammaproteobacteria</taxon>
        <taxon>Alteromonadales</taxon>
        <taxon>Alteromonadales genera incertae sedis</taxon>
        <taxon>Motilimonas</taxon>
    </lineage>
</organism>
<gene>
    <name evidence="8" type="ORF">D1Z90_11170</name>
</gene>
<feature type="chain" id="PRO_5018994329" description="Probable sugar-binding periplasmic protein" evidence="7">
    <location>
        <begin position="23"/>
        <end position="410"/>
    </location>
</feature>
<keyword evidence="9" id="KW-1185">Reference proteome</keyword>
<reference evidence="8 9" key="2">
    <citation type="submission" date="2019-01" db="EMBL/GenBank/DDBJ databases">
        <title>Motilimonas pumilus sp. nov., isolated from the gut of sea cucumber (Apostichopus japonicus).</title>
        <authorList>
            <person name="Wang F.-Q."/>
            <person name="Ren L.-H."/>
            <person name="Lin Y.-W."/>
            <person name="Sun G.-H."/>
            <person name="Du Z.-J."/>
            <person name="Zhao J.-X."/>
            <person name="Liu X.-J."/>
            <person name="Liu L.-J."/>
        </authorList>
    </citation>
    <scope>NUCLEOTIDE SEQUENCE [LARGE SCALE GENOMIC DNA]</scope>
    <source>
        <strain evidence="8 9">PLHSC7-2</strain>
    </source>
</reference>
<dbReference type="InterPro" id="IPR006059">
    <property type="entry name" value="SBP"/>
</dbReference>
<keyword evidence="3" id="KW-0813">Transport</keyword>
<comment type="caution">
    <text evidence="8">The sequence shown here is derived from an EMBL/GenBank/DDBJ whole genome shotgun (WGS) entry which is preliminary data.</text>
</comment>
<dbReference type="EMBL" id="QZCH01000013">
    <property type="protein sequence ID" value="RJG47465.1"/>
    <property type="molecule type" value="Genomic_DNA"/>
</dbReference>
<name>A0A418YE85_9GAMM</name>